<gene>
    <name evidence="3" type="ORF">CULCOIPH005_00160</name>
</gene>
<proteinExistence type="predicted"/>
<protein>
    <submittedName>
        <fullName evidence="3">Uncharacterized protein</fullName>
    </submittedName>
</protein>
<accession>A0ABD0BDT3</accession>
<sequence length="224" mass="24456">MHLKKIQSIALAVAVAASSSVVHTGAAQATEKEHLNGNCIPVAQGVSAQATADTGILCNLPRDIRVAHESNSSSYVLEKGKDANGKYYYLIEVVLKDKDDLPVTRSWLDEDDRLVRYLELDKHNPGQNFTFERFRNGIDGEGLVFKASFDKLNEDGTKPVKLKYRAAQANTVVVPGTEGPFESRFPHGSSSHGHGFLSWLLGAGAGILALTGLGWLFTHKIFHR</sequence>
<evidence type="ECO:0000256" key="1">
    <source>
        <dbReference type="SAM" id="Phobius"/>
    </source>
</evidence>
<keyword evidence="1" id="KW-1133">Transmembrane helix</keyword>
<feature type="chain" id="PRO_5044758545" evidence="2">
    <location>
        <begin position="30"/>
        <end position="224"/>
    </location>
</feature>
<dbReference type="AlphaFoldDB" id="A0ABD0BDT3"/>
<comment type="caution">
    <text evidence="3">The sequence shown here is derived from an EMBL/GenBank/DDBJ whole genome shotgun (WGS) entry which is preliminary data.</text>
</comment>
<feature type="transmembrane region" description="Helical" evidence="1">
    <location>
        <begin position="196"/>
        <end position="217"/>
    </location>
</feature>
<keyword evidence="1" id="KW-0812">Transmembrane</keyword>
<dbReference type="RefSeq" id="WP_014836949.1">
    <property type="nucleotide sequence ID" value="NZ_AP019662.1"/>
</dbReference>
<keyword evidence="2" id="KW-0732">Signal</keyword>
<evidence type="ECO:0000313" key="3">
    <source>
        <dbReference type="EMBL" id="GJJ41827.1"/>
    </source>
</evidence>
<name>A0ABD0BDT3_CORUL</name>
<feature type="signal peptide" evidence="2">
    <location>
        <begin position="1"/>
        <end position="29"/>
    </location>
</feature>
<keyword evidence="1" id="KW-0472">Membrane</keyword>
<dbReference type="Proteomes" id="UP001205910">
    <property type="component" value="Unassembled WGS sequence"/>
</dbReference>
<reference evidence="3 4" key="1">
    <citation type="submission" date="2021-11" db="EMBL/GenBank/DDBJ databases">
        <title>Whole genome sequences of diphtheriae toxin producing Corynebacterium ulcerans isolates from cats in Osaka, Japan.</title>
        <authorList>
            <person name="Umeda K."/>
            <person name="Hirai Y."/>
        </authorList>
    </citation>
    <scope>NUCLEOTIDE SEQUENCE [LARGE SCALE GENOMIC DNA]</scope>
    <source>
        <strain evidence="3 4">12109B-1</strain>
    </source>
</reference>
<dbReference type="EMBL" id="BQFK01000001">
    <property type="protein sequence ID" value="GJJ41827.1"/>
    <property type="molecule type" value="Genomic_DNA"/>
</dbReference>
<evidence type="ECO:0000313" key="4">
    <source>
        <dbReference type="Proteomes" id="UP001205910"/>
    </source>
</evidence>
<evidence type="ECO:0000256" key="2">
    <source>
        <dbReference type="SAM" id="SignalP"/>
    </source>
</evidence>
<organism evidence="3 4">
    <name type="scientific">Corynebacterium ulcerans</name>
    <dbReference type="NCBI Taxonomy" id="65058"/>
    <lineage>
        <taxon>Bacteria</taxon>
        <taxon>Bacillati</taxon>
        <taxon>Actinomycetota</taxon>
        <taxon>Actinomycetes</taxon>
        <taxon>Mycobacteriales</taxon>
        <taxon>Corynebacteriaceae</taxon>
        <taxon>Corynebacterium</taxon>
    </lineage>
</organism>